<keyword evidence="1" id="KW-0472">Membrane</keyword>
<organism evidence="2 3">
    <name type="scientific">Pedobacter alluvionis</name>
    <dbReference type="NCBI Taxonomy" id="475253"/>
    <lineage>
        <taxon>Bacteria</taxon>
        <taxon>Pseudomonadati</taxon>
        <taxon>Bacteroidota</taxon>
        <taxon>Sphingobacteriia</taxon>
        <taxon>Sphingobacteriales</taxon>
        <taxon>Sphingobacteriaceae</taxon>
        <taxon>Pedobacter</taxon>
    </lineage>
</organism>
<proteinExistence type="predicted"/>
<evidence type="ECO:0000313" key="3">
    <source>
        <dbReference type="Proteomes" id="UP000273898"/>
    </source>
</evidence>
<dbReference type="EMBL" id="RCCK01000014">
    <property type="protein sequence ID" value="RLJ72524.1"/>
    <property type="molecule type" value="Genomic_DNA"/>
</dbReference>
<dbReference type="AlphaFoldDB" id="A0A497XV83"/>
<comment type="caution">
    <text evidence="2">The sequence shown here is derived from an EMBL/GenBank/DDBJ whole genome shotgun (WGS) entry which is preliminary data.</text>
</comment>
<dbReference type="Gene3D" id="3.40.390.70">
    <property type="match status" value="1"/>
</dbReference>
<evidence type="ECO:0000256" key="1">
    <source>
        <dbReference type="SAM" id="Phobius"/>
    </source>
</evidence>
<accession>A0A497XV83</accession>
<evidence type="ECO:0000313" key="2">
    <source>
        <dbReference type="EMBL" id="RLJ72524.1"/>
    </source>
</evidence>
<protein>
    <submittedName>
        <fullName evidence="2">Uncharacterized protein</fullName>
    </submittedName>
</protein>
<feature type="transmembrane region" description="Helical" evidence="1">
    <location>
        <begin position="21"/>
        <end position="37"/>
    </location>
</feature>
<gene>
    <name evidence="2" type="ORF">BCL90_4145</name>
</gene>
<sequence length="332" mass="37737">MAGWLKIQDNQTKTKRTMKRYLINAISLLLLAVIWSGCSKKEAPLLPTEGNEGYTLPQGNHDYDTRILNYYKKYGTYFLYQFSEKDAYWTPTGYKNAIKQGQYWSDGFEMKAADQAFINQQLDLFESQCLNFYSEKFLKAFLPSKILLCSEVDSIYNDFDFSTSPATVVKGLRSVAAWYNYNNLLINYGNAKVLTITPEEKKLYLAKVNLNLINSITEAKKTSPTTAFSGSANYTIAPTSDADAYAKGMLTAYYNGPTATSDWYLYIQAMVSFSEDNLNRLPDSWDTSFTGILNPAKDSNGIIKRRYDLVRNYFKENYNVDLQLIGNAAQAN</sequence>
<keyword evidence="1" id="KW-1133">Transmembrane helix</keyword>
<keyword evidence="1" id="KW-0812">Transmembrane</keyword>
<reference evidence="2 3" key="1">
    <citation type="submission" date="2018-10" db="EMBL/GenBank/DDBJ databases">
        <title>Genomic Encyclopedia of Archaeal and Bacterial Type Strains, Phase II (KMG-II): from individual species to whole genera.</title>
        <authorList>
            <person name="Goeker M."/>
        </authorList>
    </citation>
    <scope>NUCLEOTIDE SEQUENCE [LARGE SCALE GENOMIC DNA]</scope>
    <source>
        <strain evidence="2 3">DSM 19624</strain>
    </source>
</reference>
<name>A0A497XV83_9SPHI</name>
<dbReference type="Proteomes" id="UP000273898">
    <property type="component" value="Unassembled WGS sequence"/>
</dbReference>